<feature type="compositionally biased region" description="Polar residues" evidence="1">
    <location>
        <begin position="60"/>
        <end position="74"/>
    </location>
</feature>
<dbReference type="EnsemblPlants" id="Pp3c2_32720V3.3">
    <property type="protein sequence ID" value="Pp3c2_32720V3.3"/>
    <property type="gene ID" value="Pp3c2_32720"/>
</dbReference>
<dbReference type="EMBL" id="ABEU02000002">
    <property type="protein sequence ID" value="PNR60769.1"/>
    <property type="molecule type" value="Genomic_DNA"/>
</dbReference>
<dbReference type="RefSeq" id="XP_024401908.1">
    <property type="nucleotide sequence ID" value="XM_024546140.2"/>
</dbReference>
<dbReference type="Gramene" id="Pp3c2_32720V3.3">
    <property type="protein sequence ID" value="Pp3c2_32720V3.3"/>
    <property type="gene ID" value="Pp3c2_32720"/>
</dbReference>
<dbReference type="PANTHER" id="PTHR35469">
    <property type="entry name" value="TRANSMEMBRANE PROTEIN"/>
    <property type="match status" value="1"/>
</dbReference>
<evidence type="ECO:0000256" key="2">
    <source>
        <dbReference type="SAM" id="Phobius"/>
    </source>
</evidence>
<dbReference type="EnsemblPlants" id="Pp3c2_32720V3.2">
    <property type="protein sequence ID" value="Pp3c2_32720V3.2"/>
    <property type="gene ID" value="Pp3c2_32720"/>
</dbReference>
<sequence>MSSVKDLREARRRKILERGNDRLAFITGQVKALSPAEPSSVVGVRGESGLKSLSIAGELPSSSEDPLPTSSPLNVPNAIPEESTSVETELHSPDPAPAEETPLLSPLISAPASSTLQQKDIAPATKSRVVSSPKSRSNFDYATLGKSIDHSIAIRAILSFFIGISLVFQWAYSKCQRTGAFGSQRYILSWPVFLVIISDLTIVVAAPLLGFIKVPPASVKGNPADRGGLEALRDPKIEQMLAFTSNLEGALDLGLLVTKAARGVMSDISLYLVTMICAVSIAQHYQPALCTYISR</sequence>
<evidence type="ECO:0000313" key="4">
    <source>
        <dbReference type="EnsemblPlants" id="Pp3c2_32720V3.1"/>
    </source>
</evidence>
<dbReference type="PaxDb" id="3218-PP1S304_34V6.1"/>
<keyword evidence="5" id="KW-1185">Reference proteome</keyword>
<keyword evidence="2" id="KW-0472">Membrane</keyword>
<dbReference type="OMA" id="ALFMDCA"/>
<evidence type="ECO:0000313" key="5">
    <source>
        <dbReference type="Proteomes" id="UP000006727"/>
    </source>
</evidence>
<accession>A0A2K1L416</accession>
<dbReference type="OrthoDB" id="1922492at2759"/>
<feature type="transmembrane region" description="Helical" evidence="2">
    <location>
        <begin position="192"/>
        <end position="212"/>
    </location>
</feature>
<feature type="transmembrane region" description="Helical" evidence="2">
    <location>
        <begin position="268"/>
        <end position="285"/>
    </location>
</feature>
<organism evidence="3">
    <name type="scientific">Physcomitrium patens</name>
    <name type="common">Spreading-leaved earth moss</name>
    <name type="synonym">Physcomitrella patens</name>
    <dbReference type="NCBI Taxonomy" id="3218"/>
    <lineage>
        <taxon>Eukaryota</taxon>
        <taxon>Viridiplantae</taxon>
        <taxon>Streptophyta</taxon>
        <taxon>Embryophyta</taxon>
        <taxon>Bryophyta</taxon>
        <taxon>Bryophytina</taxon>
        <taxon>Bryopsida</taxon>
        <taxon>Funariidae</taxon>
        <taxon>Funariales</taxon>
        <taxon>Funariaceae</taxon>
        <taxon>Physcomitrium</taxon>
    </lineage>
</organism>
<name>A0A2K1L416_PHYPA</name>
<reference evidence="3 5" key="1">
    <citation type="journal article" date="2008" name="Science">
        <title>The Physcomitrella genome reveals evolutionary insights into the conquest of land by plants.</title>
        <authorList>
            <person name="Rensing S."/>
            <person name="Lang D."/>
            <person name="Zimmer A."/>
            <person name="Terry A."/>
            <person name="Salamov A."/>
            <person name="Shapiro H."/>
            <person name="Nishiyama T."/>
            <person name="Perroud P.-F."/>
            <person name="Lindquist E."/>
            <person name="Kamisugi Y."/>
            <person name="Tanahashi T."/>
            <person name="Sakakibara K."/>
            <person name="Fujita T."/>
            <person name="Oishi K."/>
            <person name="Shin-I T."/>
            <person name="Kuroki Y."/>
            <person name="Toyoda A."/>
            <person name="Suzuki Y."/>
            <person name="Hashimoto A."/>
            <person name="Yamaguchi K."/>
            <person name="Sugano A."/>
            <person name="Kohara Y."/>
            <person name="Fujiyama A."/>
            <person name="Anterola A."/>
            <person name="Aoki S."/>
            <person name="Ashton N."/>
            <person name="Barbazuk W.B."/>
            <person name="Barker E."/>
            <person name="Bennetzen J."/>
            <person name="Bezanilla M."/>
            <person name="Blankenship R."/>
            <person name="Cho S.H."/>
            <person name="Dutcher S."/>
            <person name="Estelle M."/>
            <person name="Fawcett J.A."/>
            <person name="Gundlach H."/>
            <person name="Hanada K."/>
            <person name="Heyl A."/>
            <person name="Hicks K.A."/>
            <person name="Hugh J."/>
            <person name="Lohr M."/>
            <person name="Mayer K."/>
            <person name="Melkozernov A."/>
            <person name="Murata T."/>
            <person name="Nelson D."/>
            <person name="Pils B."/>
            <person name="Prigge M."/>
            <person name="Reiss B."/>
            <person name="Renner T."/>
            <person name="Rombauts S."/>
            <person name="Rushton P."/>
            <person name="Sanderfoot A."/>
            <person name="Schween G."/>
            <person name="Shiu S.-H."/>
            <person name="Stueber K."/>
            <person name="Theodoulou F.L."/>
            <person name="Tu H."/>
            <person name="Van de Peer Y."/>
            <person name="Verrier P.J."/>
            <person name="Waters E."/>
            <person name="Wood A."/>
            <person name="Yang L."/>
            <person name="Cove D."/>
            <person name="Cuming A."/>
            <person name="Hasebe M."/>
            <person name="Lucas S."/>
            <person name="Mishler D.B."/>
            <person name="Reski R."/>
            <person name="Grigoriev I."/>
            <person name="Quatrano R.S."/>
            <person name="Boore J.L."/>
        </authorList>
    </citation>
    <scope>NUCLEOTIDE SEQUENCE [LARGE SCALE GENOMIC DNA]</scope>
    <source>
        <strain evidence="4 5">cv. Gransden 2004</strain>
    </source>
</reference>
<evidence type="ECO:0000313" key="3">
    <source>
        <dbReference type="EMBL" id="PNR60769.1"/>
    </source>
</evidence>
<protein>
    <submittedName>
        <fullName evidence="3 4">Uncharacterized protein</fullName>
    </submittedName>
</protein>
<dbReference type="EnsemblPlants" id="Pp3c2_32720V3.1">
    <property type="protein sequence ID" value="Pp3c2_32720V3.1"/>
    <property type="gene ID" value="Pp3c2_32720"/>
</dbReference>
<dbReference type="STRING" id="3218.A0A2K1L416"/>
<dbReference type="Gramene" id="Pp3c2_32720V3.1">
    <property type="protein sequence ID" value="Pp3c2_32720V3.1"/>
    <property type="gene ID" value="Pp3c2_32720"/>
</dbReference>
<dbReference type="AlphaFoldDB" id="A0A2K1L416"/>
<dbReference type="KEGG" id="ppp:112295034"/>
<dbReference type="PANTHER" id="PTHR35469:SF4">
    <property type="entry name" value="TRANSMEMBRANE PROTEIN"/>
    <property type="match status" value="1"/>
</dbReference>
<feature type="region of interest" description="Disordered" evidence="1">
    <location>
        <begin position="55"/>
        <end position="102"/>
    </location>
</feature>
<feature type="transmembrane region" description="Helical" evidence="2">
    <location>
        <begin position="152"/>
        <end position="172"/>
    </location>
</feature>
<dbReference type="Proteomes" id="UP000006727">
    <property type="component" value="Chromosome 2"/>
</dbReference>
<gene>
    <name evidence="4" type="primary">LOC112295034</name>
    <name evidence="3" type="ORF">PHYPA_003562</name>
</gene>
<reference evidence="4" key="3">
    <citation type="submission" date="2020-12" db="UniProtKB">
        <authorList>
            <consortium name="EnsemblPlants"/>
        </authorList>
    </citation>
    <scope>IDENTIFICATION</scope>
</reference>
<proteinExistence type="predicted"/>
<reference evidence="3 5" key="2">
    <citation type="journal article" date="2018" name="Plant J.">
        <title>The Physcomitrella patens chromosome-scale assembly reveals moss genome structure and evolution.</title>
        <authorList>
            <person name="Lang D."/>
            <person name="Ullrich K.K."/>
            <person name="Murat F."/>
            <person name="Fuchs J."/>
            <person name="Jenkins J."/>
            <person name="Haas F.B."/>
            <person name="Piednoel M."/>
            <person name="Gundlach H."/>
            <person name="Van Bel M."/>
            <person name="Meyberg R."/>
            <person name="Vives C."/>
            <person name="Morata J."/>
            <person name="Symeonidi A."/>
            <person name="Hiss M."/>
            <person name="Muchero W."/>
            <person name="Kamisugi Y."/>
            <person name="Saleh O."/>
            <person name="Blanc G."/>
            <person name="Decker E.L."/>
            <person name="van Gessel N."/>
            <person name="Grimwood J."/>
            <person name="Hayes R.D."/>
            <person name="Graham S.W."/>
            <person name="Gunter L.E."/>
            <person name="McDaniel S.F."/>
            <person name="Hoernstein S.N.W."/>
            <person name="Larsson A."/>
            <person name="Li F.W."/>
            <person name="Perroud P.F."/>
            <person name="Phillips J."/>
            <person name="Ranjan P."/>
            <person name="Rokshar D.S."/>
            <person name="Rothfels C.J."/>
            <person name="Schneider L."/>
            <person name="Shu S."/>
            <person name="Stevenson D.W."/>
            <person name="Thummler F."/>
            <person name="Tillich M."/>
            <person name="Villarreal Aguilar J.C."/>
            <person name="Widiez T."/>
            <person name="Wong G.K."/>
            <person name="Wymore A."/>
            <person name="Zhang Y."/>
            <person name="Zimmer A.D."/>
            <person name="Quatrano R.S."/>
            <person name="Mayer K.F.X."/>
            <person name="Goodstein D."/>
            <person name="Casacuberta J.M."/>
            <person name="Vandepoele K."/>
            <person name="Reski R."/>
            <person name="Cuming A.C."/>
            <person name="Tuskan G.A."/>
            <person name="Maumus F."/>
            <person name="Salse J."/>
            <person name="Schmutz J."/>
            <person name="Rensing S.A."/>
        </authorList>
    </citation>
    <scope>NUCLEOTIDE SEQUENCE [LARGE SCALE GENOMIC DNA]</scope>
    <source>
        <strain evidence="4 5">cv. Gransden 2004</strain>
    </source>
</reference>
<keyword evidence="2" id="KW-0812">Transmembrane</keyword>
<evidence type="ECO:0000256" key="1">
    <source>
        <dbReference type="SAM" id="MobiDB-lite"/>
    </source>
</evidence>
<keyword evidence="2" id="KW-1133">Transmembrane helix</keyword>
<dbReference type="GeneID" id="112295034"/>
<dbReference type="FunCoup" id="A0A2K1L416">
    <property type="interactions" value="1816"/>
</dbReference>
<dbReference type="Gramene" id="Pp3c2_32720V3.2">
    <property type="protein sequence ID" value="Pp3c2_32720V3.2"/>
    <property type="gene ID" value="Pp3c2_32720"/>
</dbReference>